<organism evidence="2 3">
    <name type="scientific">Cymbomonas tetramitiformis</name>
    <dbReference type="NCBI Taxonomy" id="36881"/>
    <lineage>
        <taxon>Eukaryota</taxon>
        <taxon>Viridiplantae</taxon>
        <taxon>Chlorophyta</taxon>
        <taxon>Pyramimonadophyceae</taxon>
        <taxon>Pyramimonadales</taxon>
        <taxon>Pyramimonadaceae</taxon>
        <taxon>Cymbomonas</taxon>
    </lineage>
</organism>
<evidence type="ECO:0000256" key="1">
    <source>
        <dbReference type="SAM" id="MobiDB-lite"/>
    </source>
</evidence>
<sequence>LHPDMCSPCDHAESGSMARVREEGGPARLQRQRGRADYSSWHGQREGVAGTADPSTPRWNSRLCDRNLRVHCAGLHSPPAHV</sequence>
<comment type="caution">
    <text evidence="2">The sequence shown here is derived from an EMBL/GenBank/DDBJ whole genome shotgun (WGS) entry which is preliminary data.</text>
</comment>
<accession>A0AAE0KQ18</accession>
<gene>
    <name evidence="2" type="ORF">CYMTET_34350</name>
</gene>
<reference evidence="2 3" key="1">
    <citation type="journal article" date="2015" name="Genome Biol. Evol.">
        <title>Comparative Genomics of a Bacterivorous Green Alga Reveals Evolutionary Causalities and Consequences of Phago-Mixotrophic Mode of Nutrition.</title>
        <authorList>
            <person name="Burns J.A."/>
            <person name="Paasch A."/>
            <person name="Narechania A."/>
            <person name="Kim E."/>
        </authorList>
    </citation>
    <scope>NUCLEOTIDE SEQUENCE [LARGE SCALE GENOMIC DNA]</scope>
    <source>
        <strain evidence="2 3">PLY_AMNH</strain>
    </source>
</reference>
<proteinExistence type="predicted"/>
<name>A0AAE0KQ18_9CHLO</name>
<feature type="non-terminal residue" evidence="2">
    <location>
        <position position="82"/>
    </location>
</feature>
<evidence type="ECO:0000313" key="3">
    <source>
        <dbReference type="Proteomes" id="UP001190700"/>
    </source>
</evidence>
<dbReference type="EMBL" id="LGRX02021585">
    <property type="protein sequence ID" value="KAK3256517.1"/>
    <property type="molecule type" value="Genomic_DNA"/>
</dbReference>
<protein>
    <submittedName>
        <fullName evidence="2">Uncharacterized protein</fullName>
    </submittedName>
</protein>
<evidence type="ECO:0000313" key="2">
    <source>
        <dbReference type="EMBL" id="KAK3256517.1"/>
    </source>
</evidence>
<dbReference type="AlphaFoldDB" id="A0AAE0KQ18"/>
<keyword evidence="3" id="KW-1185">Reference proteome</keyword>
<feature type="non-terminal residue" evidence="2">
    <location>
        <position position="1"/>
    </location>
</feature>
<feature type="region of interest" description="Disordered" evidence="1">
    <location>
        <begin position="1"/>
        <end position="59"/>
    </location>
</feature>
<dbReference type="Proteomes" id="UP001190700">
    <property type="component" value="Unassembled WGS sequence"/>
</dbReference>